<keyword evidence="8" id="KW-1185">Reference proteome</keyword>
<sequence>MFFKSENVKANMLKCVLFILSIGFGANLNLNPRKKDPDTCMTKDNESGVCVVYYQCNANGTVNTDGMGILDERFGDLPCPSYLDTCCKISDTRETDDPITPKPIQRQGCGWRNPNGVDPLIGTDKTGDTARFGEFPWMVALLRVQPLNPKEPGETFNLYIGGGSLIHTSVVLTAAHLVKTAYHYRVRAGEWDTQTEKELFPYQQRDVADVVLHEKFNKRNLHSDIALLFLESEVKLAPNVGVVCLPISEVDDGKCYASGWGKNQFGKEGRYQVILKKVELPVLNRGVCQAQLRKTRLGKYFRLSKTFMCAGGGDQDTCRGDGGSPLSCPLPYQDDRYAVSGIVSWGIGCGQTGNPGVYVNVAIFRSWIDDNVARRGFDTNVYNYLL</sequence>
<dbReference type="CDD" id="cd00190">
    <property type="entry name" value="Tryp_SPc"/>
    <property type="match status" value="1"/>
</dbReference>
<dbReference type="PANTHER" id="PTHR24258">
    <property type="entry name" value="SERINE PROTEASE-RELATED"/>
    <property type="match status" value="1"/>
</dbReference>
<dbReference type="InterPro" id="IPR043504">
    <property type="entry name" value="Peptidase_S1_PA_chymotrypsin"/>
</dbReference>
<comment type="caution">
    <text evidence="7">The sequence shown here is derived from an EMBL/GenBank/DDBJ whole genome shotgun (WGS) entry which is preliminary data.</text>
</comment>
<accession>A0A9P0TSV1</accession>
<evidence type="ECO:0000313" key="8">
    <source>
        <dbReference type="Proteomes" id="UP001152562"/>
    </source>
</evidence>
<dbReference type="FunFam" id="2.40.10.10:FF:000038">
    <property type="entry name" value="Serine protease"/>
    <property type="match status" value="1"/>
</dbReference>
<reference evidence="7" key="1">
    <citation type="submission" date="2022-05" db="EMBL/GenBank/DDBJ databases">
        <authorList>
            <person name="Okamura Y."/>
        </authorList>
    </citation>
    <scope>NUCLEOTIDE SEQUENCE</scope>
</reference>
<evidence type="ECO:0000256" key="5">
    <source>
        <dbReference type="ARBA" id="ARBA00076468"/>
    </source>
</evidence>
<dbReference type="PRINTS" id="PR00722">
    <property type="entry name" value="CHYMOTRYPSIN"/>
</dbReference>
<feature type="domain" description="Peptidase S1" evidence="6">
    <location>
        <begin position="120"/>
        <end position="373"/>
    </location>
</feature>
<evidence type="ECO:0000256" key="1">
    <source>
        <dbReference type="ARBA" id="ARBA00004613"/>
    </source>
</evidence>
<keyword evidence="2" id="KW-0964">Secreted</keyword>
<comment type="subcellular location">
    <subcellularLocation>
        <location evidence="1">Secreted</location>
    </subcellularLocation>
</comment>
<dbReference type="SUPFAM" id="SSF50494">
    <property type="entry name" value="Trypsin-like serine proteases"/>
    <property type="match status" value="1"/>
</dbReference>
<dbReference type="PANTHER" id="PTHR24258:SF129">
    <property type="entry name" value="LP15124P-RELATED"/>
    <property type="match status" value="1"/>
</dbReference>
<evidence type="ECO:0000259" key="6">
    <source>
        <dbReference type="PROSITE" id="PS50240"/>
    </source>
</evidence>
<organism evidence="7 8">
    <name type="scientific">Pieris brassicae</name>
    <name type="common">White butterfly</name>
    <name type="synonym">Large white butterfly</name>
    <dbReference type="NCBI Taxonomy" id="7116"/>
    <lineage>
        <taxon>Eukaryota</taxon>
        <taxon>Metazoa</taxon>
        <taxon>Ecdysozoa</taxon>
        <taxon>Arthropoda</taxon>
        <taxon>Hexapoda</taxon>
        <taxon>Insecta</taxon>
        <taxon>Pterygota</taxon>
        <taxon>Neoptera</taxon>
        <taxon>Endopterygota</taxon>
        <taxon>Lepidoptera</taxon>
        <taxon>Glossata</taxon>
        <taxon>Ditrysia</taxon>
        <taxon>Papilionoidea</taxon>
        <taxon>Pieridae</taxon>
        <taxon>Pierinae</taxon>
        <taxon>Pieris</taxon>
    </lineage>
</organism>
<dbReference type="GO" id="GO:0006508">
    <property type="term" value="P:proteolysis"/>
    <property type="evidence" value="ECO:0007669"/>
    <property type="project" value="InterPro"/>
</dbReference>
<dbReference type="Proteomes" id="UP001152562">
    <property type="component" value="Unassembled WGS sequence"/>
</dbReference>
<evidence type="ECO:0000256" key="3">
    <source>
        <dbReference type="ARBA" id="ARBA00023157"/>
    </source>
</evidence>
<dbReference type="SMART" id="SM00020">
    <property type="entry name" value="Tryp_SPc"/>
    <property type="match status" value="1"/>
</dbReference>
<dbReference type="GO" id="GO:0005576">
    <property type="term" value="C:extracellular region"/>
    <property type="evidence" value="ECO:0007669"/>
    <property type="project" value="UniProtKB-SubCell"/>
</dbReference>
<dbReference type="Gene3D" id="2.40.10.10">
    <property type="entry name" value="Trypsin-like serine proteases"/>
    <property type="match status" value="2"/>
</dbReference>
<evidence type="ECO:0000256" key="4">
    <source>
        <dbReference type="ARBA" id="ARBA00068096"/>
    </source>
</evidence>
<dbReference type="InterPro" id="IPR001254">
    <property type="entry name" value="Trypsin_dom"/>
</dbReference>
<dbReference type="InterPro" id="IPR009003">
    <property type="entry name" value="Peptidase_S1_PA"/>
</dbReference>
<dbReference type="GO" id="GO:0004252">
    <property type="term" value="F:serine-type endopeptidase activity"/>
    <property type="evidence" value="ECO:0007669"/>
    <property type="project" value="InterPro"/>
</dbReference>
<evidence type="ECO:0000256" key="2">
    <source>
        <dbReference type="ARBA" id="ARBA00022525"/>
    </source>
</evidence>
<dbReference type="InterPro" id="IPR041515">
    <property type="entry name" value="PPAF-2-like_Clip"/>
</dbReference>
<gene>
    <name evidence="7" type="ORF">PIBRA_LOCUS10670</name>
</gene>
<evidence type="ECO:0000313" key="7">
    <source>
        <dbReference type="EMBL" id="CAH4034489.1"/>
    </source>
</evidence>
<dbReference type="Pfam" id="PF00089">
    <property type="entry name" value="Trypsin"/>
    <property type="match status" value="1"/>
</dbReference>
<dbReference type="AlphaFoldDB" id="A0A9P0TSV1"/>
<dbReference type="PROSITE" id="PS50240">
    <property type="entry name" value="TRYPSIN_DOM"/>
    <property type="match status" value="1"/>
</dbReference>
<protein>
    <recommendedName>
        <fullName evidence="4">Phenoloxidase-activating factor 2</fullName>
    </recommendedName>
    <alternativeName>
        <fullName evidence="5">Prophenoloxidase-activating factor II</fullName>
    </alternativeName>
</protein>
<dbReference type="EMBL" id="CALOZG010000040">
    <property type="protein sequence ID" value="CAH4034489.1"/>
    <property type="molecule type" value="Genomic_DNA"/>
</dbReference>
<keyword evidence="3" id="KW-1015">Disulfide bond</keyword>
<dbReference type="InterPro" id="IPR001314">
    <property type="entry name" value="Peptidase_S1A"/>
</dbReference>
<name>A0A9P0TSV1_PIEBR</name>
<dbReference type="Pfam" id="PF18322">
    <property type="entry name" value="CLIP_1"/>
    <property type="match status" value="1"/>
</dbReference>
<proteinExistence type="predicted"/>